<keyword evidence="1" id="KW-0472">Membrane</keyword>
<reference evidence="3" key="1">
    <citation type="journal article" date="2019" name="Int. J. Syst. Evol. Microbiol.">
        <title>The Global Catalogue of Microorganisms (GCM) 10K type strain sequencing project: providing services to taxonomists for standard genome sequencing and annotation.</title>
        <authorList>
            <consortium name="The Broad Institute Genomics Platform"/>
            <consortium name="The Broad Institute Genome Sequencing Center for Infectious Disease"/>
            <person name="Wu L."/>
            <person name="Ma J."/>
        </authorList>
    </citation>
    <scope>NUCLEOTIDE SEQUENCE [LARGE SCALE GENOMIC DNA]</scope>
    <source>
        <strain evidence="3">JCM 16540</strain>
    </source>
</reference>
<evidence type="ECO:0000256" key="1">
    <source>
        <dbReference type="SAM" id="Phobius"/>
    </source>
</evidence>
<dbReference type="EMBL" id="BAAAYR010000001">
    <property type="protein sequence ID" value="GAA3551723.1"/>
    <property type="molecule type" value="Genomic_DNA"/>
</dbReference>
<feature type="transmembrane region" description="Helical" evidence="1">
    <location>
        <begin position="20"/>
        <end position="42"/>
    </location>
</feature>
<keyword evidence="3" id="KW-1185">Reference proteome</keyword>
<gene>
    <name evidence="2" type="ORF">GCM10022197_03340</name>
</gene>
<feature type="transmembrane region" description="Helical" evidence="1">
    <location>
        <begin position="161"/>
        <end position="183"/>
    </location>
</feature>
<organism evidence="2 3">
    <name type="scientific">Microlunatus spumicola</name>
    <dbReference type="NCBI Taxonomy" id="81499"/>
    <lineage>
        <taxon>Bacteria</taxon>
        <taxon>Bacillati</taxon>
        <taxon>Actinomycetota</taxon>
        <taxon>Actinomycetes</taxon>
        <taxon>Propionibacteriales</taxon>
        <taxon>Propionibacteriaceae</taxon>
        <taxon>Microlunatus</taxon>
    </lineage>
</organism>
<feature type="transmembrane region" description="Helical" evidence="1">
    <location>
        <begin position="195"/>
        <end position="216"/>
    </location>
</feature>
<feature type="transmembrane region" description="Helical" evidence="1">
    <location>
        <begin position="118"/>
        <end position="141"/>
    </location>
</feature>
<feature type="transmembrane region" description="Helical" evidence="1">
    <location>
        <begin position="228"/>
        <end position="250"/>
    </location>
</feature>
<keyword evidence="1" id="KW-0812">Transmembrane</keyword>
<protein>
    <submittedName>
        <fullName evidence="2">Uncharacterized protein</fullName>
    </submittedName>
</protein>
<sequence length="291" mass="30989">MTTPVAVTAGRRVAPGTRTLLLVFAVLTVVATNQLFVLAMATDRWFAWTIQPPLTAAFLGSGYAAGFLLVVLVLRTRLWVEARLTLVSVLVFATLSLVATLLHTDRFHFTAAGEVARFAAWFWLAVYVVVPVGLAVVVVRAHRSPGTDPSRRARLPGWLRACLLVHGVVLLPVGVALLVVPATAARLWPWALTPLTAQMVAAWVLAFGVVAVGALIEDDLARLSGPALAYAVFGLLQVLALALYGGAFRWGTPQATAYLVVLATVPLVGAAGWATARHHARLPLRTAQEAS</sequence>
<accession>A0ABP6WKW5</accession>
<evidence type="ECO:0000313" key="3">
    <source>
        <dbReference type="Proteomes" id="UP001500767"/>
    </source>
</evidence>
<name>A0ABP6WKW5_9ACTN</name>
<feature type="transmembrane region" description="Helical" evidence="1">
    <location>
        <begin position="54"/>
        <end position="74"/>
    </location>
</feature>
<feature type="transmembrane region" description="Helical" evidence="1">
    <location>
        <begin position="256"/>
        <end position="276"/>
    </location>
</feature>
<feature type="transmembrane region" description="Helical" evidence="1">
    <location>
        <begin position="86"/>
        <end position="103"/>
    </location>
</feature>
<proteinExistence type="predicted"/>
<dbReference type="Proteomes" id="UP001500767">
    <property type="component" value="Unassembled WGS sequence"/>
</dbReference>
<keyword evidence="1" id="KW-1133">Transmembrane helix</keyword>
<dbReference type="RefSeq" id="WP_204912531.1">
    <property type="nucleotide sequence ID" value="NZ_BAAAYR010000001.1"/>
</dbReference>
<evidence type="ECO:0000313" key="2">
    <source>
        <dbReference type="EMBL" id="GAA3551723.1"/>
    </source>
</evidence>
<comment type="caution">
    <text evidence="2">The sequence shown here is derived from an EMBL/GenBank/DDBJ whole genome shotgun (WGS) entry which is preliminary data.</text>
</comment>